<proteinExistence type="predicted"/>
<dbReference type="Proteomes" id="UP000324800">
    <property type="component" value="Unassembled WGS sequence"/>
</dbReference>
<gene>
    <name evidence="1" type="ORF">EZS28_053104</name>
</gene>
<name>A0A5J4RIR7_9EUKA</name>
<evidence type="ECO:0000313" key="2">
    <source>
        <dbReference type="Proteomes" id="UP000324800"/>
    </source>
</evidence>
<reference evidence="1 2" key="1">
    <citation type="submission" date="2019-03" db="EMBL/GenBank/DDBJ databases">
        <title>Single cell metagenomics reveals metabolic interactions within the superorganism composed of flagellate Streblomastix strix and complex community of Bacteroidetes bacteria on its surface.</title>
        <authorList>
            <person name="Treitli S.C."/>
            <person name="Kolisko M."/>
            <person name="Husnik F."/>
            <person name="Keeling P."/>
            <person name="Hampl V."/>
        </authorList>
    </citation>
    <scope>NUCLEOTIDE SEQUENCE [LARGE SCALE GENOMIC DNA]</scope>
    <source>
        <strain evidence="1">ST1C</strain>
    </source>
</reference>
<comment type="caution">
    <text evidence="1">The sequence shown here is derived from an EMBL/GenBank/DDBJ whole genome shotgun (WGS) entry which is preliminary data.</text>
</comment>
<protein>
    <submittedName>
        <fullName evidence="1">Uncharacterized protein</fullName>
    </submittedName>
</protein>
<accession>A0A5J4RIR7</accession>
<dbReference type="EMBL" id="SNRW01042059">
    <property type="protein sequence ID" value="KAA6334046.1"/>
    <property type="molecule type" value="Genomic_DNA"/>
</dbReference>
<evidence type="ECO:0000313" key="1">
    <source>
        <dbReference type="EMBL" id="KAA6334046.1"/>
    </source>
</evidence>
<organism evidence="1 2">
    <name type="scientific">Streblomastix strix</name>
    <dbReference type="NCBI Taxonomy" id="222440"/>
    <lineage>
        <taxon>Eukaryota</taxon>
        <taxon>Metamonada</taxon>
        <taxon>Preaxostyla</taxon>
        <taxon>Oxymonadida</taxon>
        <taxon>Streblomastigidae</taxon>
        <taxon>Streblomastix</taxon>
    </lineage>
</organism>
<feature type="non-terminal residue" evidence="1">
    <location>
        <position position="1"/>
    </location>
</feature>
<sequence>RCIGVAEGEQALGECK</sequence>
<dbReference type="AlphaFoldDB" id="A0A5J4RIR7"/>